<evidence type="ECO:0000313" key="1">
    <source>
        <dbReference type="EMBL" id="EHP92440.1"/>
    </source>
</evidence>
<reference evidence="1 2" key="1">
    <citation type="submission" date="2011-09" db="EMBL/GenBank/DDBJ databases">
        <title>The draft genome of Methylobacterium extorquens DSM 13060.</title>
        <authorList>
            <consortium name="US DOE Joint Genome Institute (JGI-PGF)"/>
            <person name="Lucas S."/>
            <person name="Han J."/>
            <person name="Lapidus A."/>
            <person name="Cheng J.-F."/>
            <person name="Goodwin L."/>
            <person name="Pitluck S."/>
            <person name="Peters L."/>
            <person name="Land M.L."/>
            <person name="Hauser L."/>
            <person name="Koskimaki J."/>
            <person name="Halonen O."/>
            <person name="Pirttila A."/>
            <person name="Frank C."/>
            <person name="Woyke T.J."/>
        </authorList>
    </citation>
    <scope>NUCLEOTIDE SEQUENCE [LARGE SCALE GENOMIC DNA]</scope>
    <source>
        <strain evidence="1 2">DSM 13060</strain>
    </source>
</reference>
<gene>
    <name evidence="1" type="ORF">MetexDRAFT_2673</name>
</gene>
<name>H1KJ61_METEX</name>
<dbReference type="EMBL" id="AGJK01000062">
    <property type="protein sequence ID" value="EHP92440.1"/>
    <property type="molecule type" value="Genomic_DNA"/>
</dbReference>
<dbReference type="Proteomes" id="UP000004382">
    <property type="component" value="Unassembled WGS sequence"/>
</dbReference>
<comment type="caution">
    <text evidence="1">The sequence shown here is derived from an EMBL/GenBank/DDBJ whole genome shotgun (WGS) entry which is preliminary data.</text>
</comment>
<evidence type="ECO:0000313" key="2">
    <source>
        <dbReference type="Proteomes" id="UP000004382"/>
    </source>
</evidence>
<dbReference type="AlphaFoldDB" id="H1KJ61"/>
<sequence length="60" mass="7107">MLLRRDRLLPEETLLNLVTAFLTMERMEARGIYEVEREPTPEEIERAYREASLIEEESPA</sequence>
<organism evidence="1 2">
    <name type="scientific">Methylorubrum extorquens DSM 13060</name>
    <dbReference type="NCBI Taxonomy" id="882800"/>
    <lineage>
        <taxon>Bacteria</taxon>
        <taxon>Pseudomonadati</taxon>
        <taxon>Pseudomonadota</taxon>
        <taxon>Alphaproteobacteria</taxon>
        <taxon>Hyphomicrobiales</taxon>
        <taxon>Methylobacteriaceae</taxon>
        <taxon>Methylorubrum</taxon>
    </lineage>
</organism>
<dbReference type="RefSeq" id="WP_003600313.1">
    <property type="nucleotide sequence ID" value="NZ_AGJK01000062.1"/>
</dbReference>
<dbReference type="PATRIC" id="fig|882800.3.peg.2624"/>
<accession>H1KJ61</accession>
<protein>
    <submittedName>
        <fullName evidence="1">Uncharacterized protein</fullName>
    </submittedName>
</protein>
<proteinExistence type="predicted"/>